<comment type="caution">
    <text evidence="13">The sequence shown here is derived from an EMBL/GenBank/DDBJ whole genome shotgun (WGS) entry which is preliminary data.</text>
</comment>
<keyword evidence="9" id="KW-0675">Receptor</keyword>
<dbReference type="PROSITE" id="PS51450">
    <property type="entry name" value="LRR"/>
    <property type="match status" value="2"/>
</dbReference>
<dbReference type="SMART" id="SM00255">
    <property type="entry name" value="TIR"/>
    <property type="match status" value="1"/>
</dbReference>
<keyword evidence="3" id="KW-0433">Leucine-rich repeat</keyword>
<evidence type="ECO:0000256" key="7">
    <source>
        <dbReference type="ARBA" id="ARBA00022989"/>
    </source>
</evidence>
<dbReference type="InterPro" id="IPR032675">
    <property type="entry name" value="LRR_dom_sf"/>
</dbReference>
<dbReference type="GO" id="GO:0007165">
    <property type="term" value="P:signal transduction"/>
    <property type="evidence" value="ECO:0007669"/>
    <property type="project" value="InterPro"/>
</dbReference>
<dbReference type="PANTHER" id="PTHR24365">
    <property type="entry name" value="TOLL-LIKE RECEPTOR"/>
    <property type="match status" value="1"/>
</dbReference>
<keyword evidence="5" id="KW-0732">Signal</keyword>
<evidence type="ECO:0000256" key="11">
    <source>
        <dbReference type="SAM" id="Phobius"/>
    </source>
</evidence>
<proteinExistence type="inferred from homology"/>
<comment type="subcellular location">
    <subcellularLocation>
        <location evidence="1">Membrane</location>
        <topology evidence="1">Single-pass type I membrane protein</topology>
    </subcellularLocation>
</comment>
<feature type="domain" description="TIR" evidence="12">
    <location>
        <begin position="521"/>
        <end position="664"/>
    </location>
</feature>
<evidence type="ECO:0000256" key="5">
    <source>
        <dbReference type="ARBA" id="ARBA00022729"/>
    </source>
</evidence>
<sequence length="785" mass="89685">MIVPGHFKWITKAVSSKYLMCPFTCKTMTVHDRQFGGSPIIQCCTDRSRPIWKIGEFRSSICNLNLNGNGKTGHCSTKTTFYKLIFKNTNSTSIPNGFMYYNETVEIDFNNNEIENITGSDFECFPILDTLDLSSNKISKVVNTTFFKLKNLRKLDLSYNVIQYIEPRTFSYRPGSLLIINLRGNILKSIDITNLYLGYRFSEIDVARNKISKITNQLQWKSPKLIGITSKTILSVSFRYSLYLGGNPWFCDCKFAWFIPSLKLASKHFNVGSDWECKYPISLRGVLAVNVPDDLFVCNISVEQKCPLSCNCFEQPSRKRVVVNCSRSTKYKIPSAFPQQANLDIDLSHNFITIFENRAYLNRTVAINLSFNKIKVLDPLVYGIETLKLINVENNQITDLHRNVQLMKNGRTIVIGNITIECSCRKKWIANWLEYQNRLLVRHDRIVCRQRNDELITLYMIDNCSFRKYLAYEQYLIVGLFLIVLIATLTRFIFKYEIYLLLRKFRHKFMFNFFNRVEQSSTFDIYISFSEEKENISKWVIGDLTKHLETCGFKVCLPPRDFDLGGVHVDQIMTQIATSKNYAVLLGDDYLKTQYQVIEWGHIWNNYKRNINSKLLVINYDMLHSKNIKDHRLKAFLRLQYFIDFSNFDKKLLKKIENELRYLVVGGMVGGVGPELCVFSILCIVNGAPVVCGMVGGVSPGRCVFSILCVVDDASVVGGMMVLQSFVFSILCIVNGDPVVYGMVGGVSPERCVFSILCVVDGASVVDGMVGGVGPGRCFSPFNVL</sequence>
<dbReference type="GO" id="GO:0038023">
    <property type="term" value="F:signaling receptor activity"/>
    <property type="evidence" value="ECO:0007669"/>
    <property type="project" value="TreeGrafter"/>
</dbReference>
<feature type="transmembrane region" description="Helical" evidence="11">
    <location>
        <begin position="475"/>
        <end position="494"/>
    </location>
</feature>
<dbReference type="InterPro" id="IPR001611">
    <property type="entry name" value="Leu-rich_rpt"/>
</dbReference>
<evidence type="ECO:0000256" key="9">
    <source>
        <dbReference type="ARBA" id="ARBA00023170"/>
    </source>
</evidence>
<dbReference type="OrthoDB" id="6107924at2759"/>
<gene>
    <name evidence="13" type="ORF">MEDL_53994</name>
</gene>
<dbReference type="SMART" id="SM00082">
    <property type="entry name" value="LRRCT"/>
    <property type="match status" value="2"/>
</dbReference>
<keyword evidence="4 11" id="KW-0812">Transmembrane</keyword>
<reference evidence="13" key="1">
    <citation type="submission" date="2021-03" db="EMBL/GenBank/DDBJ databases">
        <authorList>
            <person name="Bekaert M."/>
        </authorList>
    </citation>
    <scope>NUCLEOTIDE SEQUENCE</scope>
</reference>
<keyword evidence="6" id="KW-0677">Repeat</keyword>
<evidence type="ECO:0000256" key="8">
    <source>
        <dbReference type="ARBA" id="ARBA00023136"/>
    </source>
</evidence>
<dbReference type="InterPro" id="IPR035897">
    <property type="entry name" value="Toll_tir_struct_dom_sf"/>
</dbReference>
<keyword evidence="8 11" id="KW-0472">Membrane</keyword>
<evidence type="ECO:0000256" key="4">
    <source>
        <dbReference type="ARBA" id="ARBA00022692"/>
    </source>
</evidence>
<dbReference type="Pfam" id="PF13855">
    <property type="entry name" value="LRR_8"/>
    <property type="match status" value="1"/>
</dbReference>
<dbReference type="EMBL" id="CAJPWZ010002595">
    <property type="protein sequence ID" value="CAG2241774.1"/>
    <property type="molecule type" value="Genomic_DNA"/>
</dbReference>
<dbReference type="Proteomes" id="UP000683360">
    <property type="component" value="Unassembled WGS sequence"/>
</dbReference>
<keyword evidence="7 11" id="KW-1133">Transmembrane helix</keyword>
<dbReference type="PROSITE" id="PS50104">
    <property type="entry name" value="TIR"/>
    <property type="match status" value="1"/>
</dbReference>
<dbReference type="InterPro" id="IPR000157">
    <property type="entry name" value="TIR_dom"/>
</dbReference>
<dbReference type="Pfam" id="PF01582">
    <property type="entry name" value="TIR"/>
    <property type="match status" value="1"/>
</dbReference>
<dbReference type="InterPro" id="IPR003591">
    <property type="entry name" value="Leu-rich_rpt_typical-subtyp"/>
</dbReference>
<dbReference type="SUPFAM" id="SSF52200">
    <property type="entry name" value="Toll/Interleukin receptor TIR domain"/>
    <property type="match status" value="1"/>
</dbReference>
<keyword evidence="10" id="KW-0325">Glycoprotein</keyword>
<dbReference type="SMART" id="SM00369">
    <property type="entry name" value="LRR_TYP"/>
    <property type="match status" value="3"/>
</dbReference>
<evidence type="ECO:0000259" key="12">
    <source>
        <dbReference type="PROSITE" id="PS50104"/>
    </source>
</evidence>
<dbReference type="AlphaFoldDB" id="A0A8S3U7D3"/>
<dbReference type="SUPFAM" id="SSF52058">
    <property type="entry name" value="L domain-like"/>
    <property type="match status" value="2"/>
</dbReference>
<name>A0A8S3U7D3_MYTED</name>
<dbReference type="InterPro" id="IPR000483">
    <property type="entry name" value="Cys-rich_flank_reg_C"/>
</dbReference>
<protein>
    <recommendedName>
        <fullName evidence="12">TIR domain-containing protein</fullName>
    </recommendedName>
</protein>
<evidence type="ECO:0000256" key="3">
    <source>
        <dbReference type="ARBA" id="ARBA00022614"/>
    </source>
</evidence>
<evidence type="ECO:0000256" key="10">
    <source>
        <dbReference type="ARBA" id="ARBA00023180"/>
    </source>
</evidence>
<accession>A0A8S3U7D3</accession>
<evidence type="ECO:0000256" key="1">
    <source>
        <dbReference type="ARBA" id="ARBA00004479"/>
    </source>
</evidence>
<keyword evidence="14" id="KW-1185">Reference proteome</keyword>
<organism evidence="13 14">
    <name type="scientific">Mytilus edulis</name>
    <name type="common">Blue mussel</name>
    <dbReference type="NCBI Taxonomy" id="6550"/>
    <lineage>
        <taxon>Eukaryota</taxon>
        <taxon>Metazoa</taxon>
        <taxon>Spiralia</taxon>
        <taxon>Lophotrochozoa</taxon>
        <taxon>Mollusca</taxon>
        <taxon>Bivalvia</taxon>
        <taxon>Autobranchia</taxon>
        <taxon>Pteriomorphia</taxon>
        <taxon>Mytilida</taxon>
        <taxon>Mytiloidea</taxon>
        <taxon>Mytilidae</taxon>
        <taxon>Mytilinae</taxon>
        <taxon>Mytilus</taxon>
    </lineage>
</organism>
<dbReference type="PANTHER" id="PTHR24365:SF541">
    <property type="entry name" value="PROTEIN TOLL-RELATED"/>
    <property type="match status" value="1"/>
</dbReference>
<evidence type="ECO:0000256" key="2">
    <source>
        <dbReference type="ARBA" id="ARBA00009634"/>
    </source>
</evidence>
<comment type="similarity">
    <text evidence="2">Belongs to the Toll-like receptor family.</text>
</comment>
<evidence type="ECO:0000313" key="14">
    <source>
        <dbReference type="Proteomes" id="UP000683360"/>
    </source>
</evidence>
<dbReference type="Gene3D" id="3.40.50.10140">
    <property type="entry name" value="Toll/interleukin-1 receptor homology (TIR) domain"/>
    <property type="match status" value="1"/>
</dbReference>
<evidence type="ECO:0000313" key="13">
    <source>
        <dbReference type="EMBL" id="CAG2241774.1"/>
    </source>
</evidence>
<dbReference type="GO" id="GO:0005886">
    <property type="term" value="C:plasma membrane"/>
    <property type="evidence" value="ECO:0007669"/>
    <property type="project" value="TreeGrafter"/>
</dbReference>
<evidence type="ECO:0000256" key="6">
    <source>
        <dbReference type="ARBA" id="ARBA00022737"/>
    </source>
</evidence>
<dbReference type="Gene3D" id="3.80.10.10">
    <property type="entry name" value="Ribonuclease Inhibitor"/>
    <property type="match status" value="2"/>
</dbReference>